<name>A0A0M3I5J2_ASCLU</name>
<evidence type="ECO:0000313" key="1">
    <source>
        <dbReference type="Proteomes" id="UP000036681"/>
    </source>
</evidence>
<proteinExistence type="predicted"/>
<reference evidence="2" key="1">
    <citation type="submission" date="2017-02" db="UniProtKB">
        <authorList>
            <consortium name="WormBaseParasite"/>
        </authorList>
    </citation>
    <scope>IDENTIFICATION</scope>
</reference>
<evidence type="ECO:0000313" key="2">
    <source>
        <dbReference type="WBParaSite" id="ALUE_0001221901-mRNA-1"/>
    </source>
</evidence>
<protein>
    <submittedName>
        <fullName evidence="2">Acyl-CoA dehydrogenase</fullName>
    </submittedName>
</protein>
<sequence length="126" mass="14536">MSVFEEAEFGTTAHSAIRRFFAATAAFAQSSDAFQTYLPVDEMTAEADLQFEGHHLSKPWAKMPAAREICRTVECRESPEDFQTVVMFGVRWICKNLRLMIKRRNSRSIWPQSSLWNDLSSFTLKH</sequence>
<keyword evidence="1" id="KW-1185">Reference proteome</keyword>
<dbReference type="Proteomes" id="UP000036681">
    <property type="component" value="Unplaced"/>
</dbReference>
<accession>A0A0M3I5J2</accession>
<dbReference type="AlphaFoldDB" id="A0A0M3I5J2"/>
<dbReference type="WBParaSite" id="ALUE_0001221901-mRNA-1">
    <property type="protein sequence ID" value="ALUE_0001221901-mRNA-1"/>
    <property type="gene ID" value="ALUE_0001221901"/>
</dbReference>
<organism evidence="1 2">
    <name type="scientific">Ascaris lumbricoides</name>
    <name type="common">Giant roundworm</name>
    <dbReference type="NCBI Taxonomy" id="6252"/>
    <lineage>
        <taxon>Eukaryota</taxon>
        <taxon>Metazoa</taxon>
        <taxon>Ecdysozoa</taxon>
        <taxon>Nematoda</taxon>
        <taxon>Chromadorea</taxon>
        <taxon>Rhabditida</taxon>
        <taxon>Spirurina</taxon>
        <taxon>Ascaridomorpha</taxon>
        <taxon>Ascaridoidea</taxon>
        <taxon>Ascarididae</taxon>
        <taxon>Ascaris</taxon>
    </lineage>
</organism>